<dbReference type="RefSeq" id="XP_054851247.1">
    <property type="nucleotide sequence ID" value="XM_054995272.1"/>
</dbReference>
<sequence>MVPQIVPKSKAPGVDFCGGETCYYIIRSDLGCYMKSTNFHEGKDLEVFSLHNSCRGGDHYLAHEDDLFYIIKGDHYRRVSDMHQDKSAVVYSLHPNCQGGDHYLSAFGHFYIIFQKKGIYRKVTNMNTDEDADEYTLHPDCRNGLYYWGCKDYYYFVKPHDEWGIQYFKSTNFHEKEDPNTFSFHETVVPFLPGGLAIALGECFGKWEALKTISNDSNSPITWNKKITKKVGCNKSKMNSVENHWKIGMTASYQSGALTEAIAKYQFSVSTEHGGKSVQTESEDWSEATEVEESVNVTLLPKSQLYIWQYQLGLGKEPILFCRDMRFTNDATPPTTIPLPKSSDK</sequence>
<dbReference type="GeneID" id="129340459"/>
<dbReference type="KEGG" id="emc:129340459"/>
<gene>
    <name evidence="2" type="primary">LOC129340459</name>
</gene>
<proteinExistence type="predicted"/>
<dbReference type="AlphaFoldDB" id="A0AA97K8M4"/>
<keyword evidence="1" id="KW-1185">Reference proteome</keyword>
<dbReference type="Proteomes" id="UP001190640">
    <property type="component" value="Chromosome 12"/>
</dbReference>
<accession>A0AA97K8M4</accession>
<organism evidence="1 2">
    <name type="scientific">Eublepharis macularius</name>
    <name type="common">Leopard gecko</name>
    <name type="synonym">Cyrtodactylus macularius</name>
    <dbReference type="NCBI Taxonomy" id="481883"/>
    <lineage>
        <taxon>Eukaryota</taxon>
        <taxon>Metazoa</taxon>
        <taxon>Chordata</taxon>
        <taxon>Craniata</taxon>
        <taxon>Vertebrata</taxon>
        <taxon>Euteleostomi</taxon>
        <taxon>Lepidosauria</taxon>
        <taxon>Squamata</taxon>
        <taxon>Bifurcata</taxon>
        <taxon>Gekkota</taxon>
        <taxon>Eublepharidae</taxon>
        <taxon>Eublepharinae</taxon>
        <taxon>Eublepharis</taxon>
    </lineage>
</organism>
<name>A0AA97K8M4_EUBMA</name>
<evidence type="ECO:0000313" key="2">
    <source>
        <dbReference type="RefSeq" id="XP_054851247.1"/>
    </source>
</evidence>
<evidence type="ECO:0000313" key="1">
    <source>
        <dbReference type="Proteomes" id="UP001190640"/>
    </source>
</evidence>
<protein>
    <submittedName>
        <fullName evidence="2">Uncharacterized protein LOC129340459</fullName>
    </submittedName>
</protein>
<reference evidence="2" key="1">
    <citation type="submission" date="2025-08" db="UniProtKB">
        <authorList>
            <consortium name="RefSeq"/>
        </authorList>
    </citation>
    <scope>IDENTIFICATION</scope>
    <source>
        <tissue evidence="2">Blood</tissue>
    </source>
</reference>